<evidence type="ECO:0000259" key="12">
    <source>
        <dbReference type="Pfam" id="PF01225"/>
    </source>
</evidence>
<accession>A0ABV8JDJ3</accession>
<evidence type="ECO:0000256" key="6">
    <source>
        <dbReference type="ARBA" id="ARBA00022960"/>
    </source>
</evidence>
<keyword evidence="7 10" id="KW-0573">Peptidoglycan synthesis</keyword>
<sequence length="463" mass="49739">MQKTLKAITNITNGKLIGGVSDRTLLVEGVSTDTRTLRVNQLYIPLVGERFDGHDYLVNAASQGAAAALWQEDHPLPEEPVLPLIRVKDTLVALQELAAVYRRELGVKVVAVTGSNGKTTTKELIGSVLSVKYRVHRTEGNLNNHIGLPLTLLAMPPETEVAVVEMGMNHTGEIARLSAIGAPDLAVITNVGDAHLEFLGSREAIADAKLEIREGLAENGALIVDGDEPLLRERLTEEKRQVTRIGWDAGNDDTVVDFKAEGAKGIAFTSQAVGTRFSLPIPGRYNAVNALLTVAVGRSFGLSEGEIQEGLSRVRLTGMRLEQTYAPNGMLIINDAYNASPTAMKAAIDLLVSLEGYEEKWVLLGDMLEIGPDEKKYHREVGRFAVEKGVSRIYTMGSKGAWIAEGAKEAAPEQSVVHFADAAEAASVLGADGRSGAVLLVKASRGARLEIVVEQLLKGEKKV</sequence>
<dbReference type="Pfam" id="PF08245">
    <property type="entry name" value="Mur_ligase_M"/>
    <property type="match status" value="1"/>
</dbReference>
<feature type="binding site" evidence="10">
    <location>
        <begin position="114"/>
        <end position="120"/>
    </location>
    <ligand>
        <name>ATP</name>
        <dbReference type="ChEBI" id="CHEBI:30616"/>
    </ligand>
</feature>
<name>A0ABV8JDJ3_9BACL</name>
<dbReference type="PANTHER" id="PTHR43024">
    <property type="entry name" value="UDP-N-ACETYLMURAMOYL-TRIPEPTIDE--D-ALANYL-D-ALANINE LIGASE"/>
    <property type="match status" value="1"/>
</dbReference>
<dbReference type="InterPro" id="IPR005863">
    <property type="entry name" value="UDP-N-AcMur_synth"/>
</dbReference>
<evidence type="ECO:0000256" key="5">
    <source>
        <dbReference type="ARBA" id="ARBA00022840"/>
    </source>
</evidence>
<keyword evidence="2 10" id="KW-0436">Ligase</keyword>
<keyword evidence="8 10" id="KW-0131">Cell cycle</keyword>
<dbReference type="EMBL" id="JBHSAP010000009">
    <property type="protein sequence ID" value="MFC4076535.1"/>
    <property type="molecule type" value="Genomic_DNA"/>
</dbReference>
<evidence type="ECO:0000256" key="1">
    <source>
        <dbReference type="ARBA" id="ARBA00022490"/>
    </source>
</evidence>
<evidence type="ECO:0000256" key="11">
    <source>
        <dbReference type="RuleBase" id="RU004136"/>
    </source>
</evidence>
<evidence type="ECO:0000259" key="13">
    <source>
        <dbReference type="Pfam" id="PF02875"/>
    </source>
</evidence>
<keyword evidence="1 10" id="KW-0963">Cytoplasm</keyword>
<feature type="domain" description="Mur ligase C-terminal" evidence="13">
    <location>
        <begin position="319"/>
        <end position="445"/>
    </location>
</feature>
<keyword evidence="5 10" id="KW-0067">ATP-binding</keyword>
<proteinExistence type="inferred from homology"/>
<comment type="caution">
    <text evidence="15">The sequence shown here is derived from an EMBL/GenBank/DDBJ whole genome shotgun (WGS) entry which is preliminary data.</text>
</comment>
<dbReference type="InterPro" id="IPR013221">
    <property type="entry name" value="Mur_ligase_cen"/>
</dbReference>
<evidence type="ECO:0000313" key="15">
    <source>
        <dbReference type="EMBL" id="MFC4076535.1"/>
    </source>
</evidence>
<keyword evidence="3 10" id="KW-0132">Cell division</keyword>
<evidence type="ECO:0000256" key="8">
    <source>
        <dbReference type="ARBA" id="ARBA00023306"/>
    </source>
</evidence>
<keyword evidence="9 10" id="KW-0961">Cell wall biogenesis/degradation</keyword>
<dbReference type="Gene3D" id="3.40.1390.10">
    <property type="entry name" value="MurE/MurF, N-terminal domain"/>
    <property type="match status" value="1"/>
</dbReference>
<dbReference type="InterPro" id="IPR036565">
    <property type="entry name" value="Mur-like_cat_sf"/>
</dbReference>
<comment type="pathway">
    <text evidence="10 11">Cell wall biogenesis; peptidoglycan biosynthesis.</text>
</comment>
<dbReference type="NCBIfam" id="TIGR01143">
    <property type="entry name" value="murF"/>
    <property type="match status" value="1"/>
</dbReference>
<comment type="catalytic activity">
    <reaction evidence="10 11">
        <text>D-alanyl-D-alanine + UDP-N-acetyl-alpha-D-muramoyl-L-alanyl-gamma-D-glutamyl-meso-2,6-diaminopimelate + ATP = UDP-N-acetyl-alpha-D-muramoyl-L-alanyl-gamma-D-glutamyl-meso-2,6-diaminopimeloyl-D-alanyl-D-alanine + ADP + phosphate + H(+)</text>
        <dbReference type="Rhea" id="RHEA:28374"/>
        <dbReference type="ChEBI" id="CHEBI:15378"/>
        <dbReference type="ChEBI" id="CHEBI:30616"/>
        <dbReference type="ChEBI" id="CHEBI:43474"/>
        <dbReference type="ChEBI" id="CHEBI:57822"/>
        <dbReference type="ChEBI" id="CHEBI:61386"/>
        <dbReference type="ChEBI" id="CHEBI:83905"/>
        <dbReference type="ChEBI" id="CHEBI:456216"/>
        <dbReference type="EC" id="6.3.2.10"/>
    </reaction>
</comment>
<dbReference type="InterPro" id="IPR000713">
    <property type="entry name" value="Mur_ligase_N"/>
</dbReference>
<dbReference type="SUPFAM" id="SSF53244">
    <property type="entry name" value="MurD-like peptide ligases, peptide-binding domain"/>
    <property type="match status" value="1"/>
</dbReference>
<dbReference type="EC" id="6.3.2.10" evidence="10 11"/>
<evidence type="ECO:0000256" key="7">
    <source>
        <dbReference type="ARBA" id="ARBA00022984"/>
    </source>
</evidence>
<reference evidence="16" key="1">
    <citation type="journal article" date="2019" name="Int. J. Syst. Evol. Microbiol.">
        <title>The Global Catalogue of Microorganisms (GCM) 10K type strain sequencing project: providing services to taxonomists for standard genome sequencing and annotation.</title>
        <authorList>
            <consortium name="The Broad Institute Genomics Platform"/>
            <consortium name="The Broad Institute Genome Sequencing Center for Infectious Disease"/>
            <person name="Wu L."/>
            <person name="Ma J."/>
        </authorList>
    </citation>
    <scope>NUCLEOTIDE SEQUENCE [LARGE SCALE GENOMIC DNA]</scope>
    <source>
        <strain evidence="16">IBRC-M 10813</strain>
    </source>
</reference>
<evidence type="ECO:0000256" key="3">
    <source>
        <dbReference type="ARBA" id="ARBA00022618"/>
    </source>
</evidence>
<dbReference type="RefSeq" id="WP_380703563.1">
    <property type="nucleotide sequence ID" value="NZ_JBHSAP010000009.1"/>
</dbReference>
<dbReference type="Pfam" id="PF02875">
    <property type="entry name" value="Mur_ligase_C"/>
    <property type="match status" value="1"/>
</dbReference>
<keyword evidence="6 10" id="KW-0133">Cell shape</keyword>
<protein>
    <recommendedName>
        <fullName evidence="10 11">UDP-N-acetylmuramoyl-tripeptide--D-alanyl-D-alanine ligase</fullName>
        <ecNumber evidence="10 11">6.3.2.10</ecNumber>
    </recommendedName>
    <alternativeName>
        <fullName evidence="10">D-alanyl-D-alanine-adding enzyme</fullName>
    </alternativeName>
</protein>
<organism evidence="15 16">
    <name type="scientific">Salinithrix halophila</name>
    <dbReference type="NCBI Taxonomy" id="1485204"/>
    <lineage>
        <taxon>Bacteria</taxon>
        <taxon>Bacillati</taxon>
        <taxon>Bacillota</taxon>
        <taxon>Bacilli</taxon>
        <taxon>Bacillales</taxon>
        <taxon>Thermoactinomycetaceae</taxon>
        <taxon>Salinithrix</taxon>
    </lineage>
</organism>
<dbReference type="InterPro" id="IPR035911">
    <property type="entry name" value="MurE/MurF_N"/>
</dbReference>
<dbReference type="InterPro" id="IPR051046">
    <property type="entry name" value="MurCDEF_CellWall_CoF430Synth"/>
</dbReference>
<dbReference type="SUPFAM" id="SSF63418">
    <property type="entry name" value="MurE/MurF N-terminal domain"/>
    <property type="match status" value="1"/>
</dbReference>
<comment type="similarity">
    <text evidence="10">Belongs to the MurCDEF family. MurF subfamily.</text>
</comment>
<feature type="domain" description="Mur ligase central" evidence="14">
    <location>
        <begin position="112"/>
        <end position="296"/>
    </location>
</feature>
<dbReference type="PANTHER" id="PTHR43024:SF1">
    <property type="entry name" value="UDP-N-ACETYLMURAMOYL-TRIPEPTIDE--D-ALANYL-D-ALANINE LIGASE"/>
    <property type="match status" value="1"/>
</dbReference>
<dbReference type="Gene3D" id="3.40.1190.10">
    <property type="entry name" value="Mur-like, catalytic domain"/>
    <property type="match status" value="1"/>
</dbReference>
<evidence type="ECO:0000256" key="9">
    <source>
        <dbReference type="ARBA" id="ARBA00023316"/>
    </source>
</evidence>
<dbReference type="Pfam" id="PF01225">
    <property type="entry name" value="Mur_ligase"/>
    <property type="match status" value="1"/>
</dbReference>
<evidence type="ECO:0000313" key="16">
    <source>
        <dbReference type="Proteomes" id="UP001595843"/>
    </source>
</evidence>
<evidence type="ECO:0000259" key="14">
    <source>
        <dbReference type="Pfam" id="PF08245"/>
    </source>
</evidence>
<feature type="domain" description="Mur ligase N-terminal catalytic" evidence="12">
    <location>
        <begin position="27"/>
        <end position="101"/>
    </location>
</feature>
<dbReference type="InterPro" id="IPR004101">
    <property type="entry name" value="Mur_ligase_C"/>
</dbReference>
<dbReference type="SUPFAM" id="SSF53623">
    <property type="entry name" value="MurD-like peptide ligases, catalytic domain"/>
    <property type="match status" value="1"/>
</dbReference>
<dbReference type="Proteomes" id="UP001595843">
    <property type="component" value="Unassembled WGS sequence"/>
</dbReference>
<comment type="function">
    <text evidence="10 11">Involved in cell wall formation. Catalyzes the final step in the synthesis of UDP-N-acetylmuramoyl-pentapeptide, the precursor of murein.</text>
</comment>
<comment type="subcellular location">
    <subcellularLocation>
        <location evidence="10 11">Cytoplasm</location>
    </subcellularLocation>
</comment>
<dbReference type="Gene3D" id="3.90.190.20">
    <property type="entry name" value="Mur ligase, C-terminal domain"/>
    <property type="match status" value="1"/>
</dbReference>
<keyword evidence="4 10" id="KW-0547">Nucleotide-binding</keyword>
<evidence type="ECO:0000256" key="10">
    <source>
        <dbReference type="HAMAP-Rule" id="MF_02019"/>
    </source>
</evidence>
<dbReference type="GO" id="GO:0047480">
    <property type="term" value="F:UDP-N-acetylmuramoyl-tripeptide-D-alanyl-D-alanine ligase activity"/>
    <property type="evidence" value="ECO:0007669"/>
    <property type="project" value="UniProtKB-EC"/>
</dbReference>
<dbReference type="HAMAP" id="MF_02019">
    <property type="entry name" value="MurF"/>
    <property type="match status" value="1"/>
</dbReference>
<dbReference type="InterPro" id="IPR036615">
    <property type="entry name" value="Mur_ligase_C_dom_sf"/>
</dbReference>
<evidence type="ECO:0000256" key="4">
    <source>
        <dbReference type="ARBA" id="ARBA00022741"/>
    </source>
</evidence>
<evidence type="ECO:0000256" key="2">
    <source>
        <dbReference type="ARBA" id="ARBA00022598"/>
    </source>
</evidence>
<keyword evidence="16" id="KW-1185">Reference proteome</keyword>
<gene>
    <name evidence="10 15" type="primary">murF</name>
    <name evidence="15" type="ORF">ACFOUO_06885</name>
</gene>